<feature type="transmembrane region" description="Helical" evidence="12">
    <location>
        <begin position="20"/>
        <end position="45"/>
    </location>
</feature>
<evidence type="ECO:0000256" key="3">
    <source>
        <dbReference type="ARBA" id="ARBA00022606"/>
    </source>
</evidence>
<reference evidence="15" key="1">
    <citation type="submission" date="2018-12" db="EMBL/GenBank/DDBJ databases">
        <authorList>
            <person name="Yazar S."/>
        </authorList>
    </citation>
    <scope>NUCLEOTIDE SEQUENCE [LARGE SCALE GENOMIC DNA]</scope>
</reference>
<dbReference type="SUPFAM" id="SSF81321">
    <property type="entry name" value="Family A G protein-coupled receptor-like"/>
    <property type="match status" value="1"/>
</dbReference>
<evidence type="ECO:0000256" key="10">
    <source>
        <dbReference type="ARBA" id="ARBA00023224"/>
    </source>
</evidence>
<proteinExistence type="inferred from homology"/>
<dbReference type="Gene3D" id="1.20.1070.10">
    <property type="entry name" value="Rhodopsin 7-helix transmembrane proteins"/>
    <property type="match status" value="1"/>
</dbReference>
<gene>
    <name evidence="14" type="primary">LOC114041633</name>
</gene>
<dbReference type="InterPro" id="IPR017452">
    <property type="entry name" value="GPCR_Rhodpsn_7TM"/>
</dbReference>
<name>A0A4X2K9P8_VOMUR</name>
<evidence type="ECO:0000256" key="5">
    <source>
        <dbReference type="ARBA" id="ARBA00022725"/>
    </source>
</evidence>
<keyword evidence="4 11" id="KW-0812">Transmembrane</keyword>
<evidence type="ECO:0000256" key="11">
    <source>
        <dbReference type="RuleBase" id="RU000688"/>
    </source>
</evidence>
<feature type="transmembrane region" description="Helical" evidence="12">
    <location>
        <begin position="269"/>
        <end position="289"/>
    </location>
</feature>
<evidence type="ECO:0000256" key="6">
    <source>
        <dbReference type="ARBA" id="ARBA00022989"/>
    </source>
</evidence>
<protein>
    <recommendedName>
        <fullName evidence="12">Olfactory receptor</fullName>
    </recommendedName>
</protein>
<dbReference type="PROSITE" id="PS50262">
    <property type="entry name" value="G_PROTEIN_RECEP_F1_2"/>
    <property type="match status" value="1"/>
</dbReference>
<dbReference type="PRINTS" id="PR00245">
    <property type="entry name" value="OLFACTORYR"/>
</dbReference>
<evidence type="ECO:0000256" key="4">
    <source>
        <dbReference type="ARBA" id="ARBA00022692"/>
    </source>
</evidence>
<dbReference type="GO" id="GO:0004984">
    <property type="term" value="F:olfactory receptor activity"/>
    <property type="evidence" value="ECO:0007669"/>
    <property type="project" value="InterPro"/>
</dbReference>
<evidence type="ECO:0000256" key="1">
    <source>
        <dbReference type="ARBA" id="ARBA00004651"/>
    </source>
</evidence>
<dbReference type="PRINTS" id="PR00237">
    <property type="entry name" value="GPCRRHODOPSN"/>
</dbReference>
<keyword evidence="2 12" id="KW-1003">Cell membrane</keyword>
<dbReference type="STRING" id="29139.ENSVURP00010005920"/>
<dbReference type="CDD" id="cd13954">
    <property type="entry name" value="7tmA_OR"/>
    <property type="match status" value="1"/>
</dbReference>
<keyword evidence="3 12" id="KW-0716">Sensory transduction</keyword>
<evidence type="ECO:0000256" key="2">
    <source>
        <dbReference type="ARBA" id="ARBA00022475"/>
    </source>
</evidence>
<dbReference type="InterPro" id="IPR050516">
    <property type="entry name" value="Olfactory_GPCR"/>
</dbReference>
<dbReference type="PANTHER" id="PTHR26452">
    <property type="entry name" value="OLFACTORY RECEPTOR"/>
    <property type="match status" value="1"/>
</dbReference>
<dbReference type="InterPro" id="IPR000276">
    <property type="entry name" value="GPCR_Rhodpsn"/>
</dbReference>
<feature type="transmembrane region" description="Helical" evidence="12">
    <location>
        <begin position="137"/>
        <end position="155"/>
    </location>
</feature>
<feature type="transmembrane region" description="Helical" evidence="12">
    <location>
        <begin position="57"/>
        <end position="75"/>
    </location>
</feature>
<dbReference type="OMA" id="EHFVCDT"/>
<dbReference type="GeneTree" id="ENSGT01150000286990"/>
<comment type="similarity">
    <text evidence="11">Belongs to the G-protein coupled receptor 1 family.</text>
</comment>
<dbReference type="Pfam" id="PF13853">
    <property type="entry name" value="7tm_4"/>
    <property type="match status" value="1"/>
</dbReference>
<organism evidence="14 15">
    <name type="scientific">Vombatus ursinus</name>
    <name type="common">Common wombat</name>
    <dbReference type="NCBI Taxonomy" id="29139"/>
    <lineage>
        <taxon>Eukaryota</taxon>
        <taxon>Metazoa</taxon>
        <taxon>Chordata</taxon>
        <taxon>Craniata</taxon>
        <taxon>Vertebrata</taxon>
        <taxon>Euteleostomi</taxon>
        <taxon>Mammalia</taxon>
        <taxon>Metatheria</taxon>
        <taxon>Diprotodontia</taxon>
        <taxon>Vombatidae</taxon>
        <taxon>Vombatus</taxon>
    </lineage>
</organism>
<keyword evidence="5 12" id="KW-0552">Olfaction</keyword>
<comment type="subcellular location">
    <subcellularLocation>
        <location evidence="1 12">Cell membrane</location>
        <topology evidence="1 12">Multi-pass membrane protein</topology>
    </subcellularLocation>
</comment>
<feature type="domain" description="G-protein coupled receptors family 1 profile" evidence="13">
    <location>
        <begin position="38"/>
        <end position="287"/>
    </location>
</feature>
<keyword evidence="6 12" id="KW-1133">Transmembrane helix</keyword>
<feature type="transmembrane region" description="Helical" evidence="12">
    <location>
        <begin position="235"/>
        <end position="257"/>
    </location>
</feature>
<evidence type="ECO:0000313" key="14">
    <source>
        <dbReference type="Ensembl" id="ENSVURP00010005920.1"/>
    </source>
</evidence>
<reference evidence="14" key="3">
    <citation type="submission" date="2025-09" db="UniProtKB">
        <authorList>
            <consortium name="Ensembl"/>
        </authorList>
    </citation>
    <scope>IDENTIFICATION</scope>
</reference>
<dbReference type="GO" id="GO:0004930">
    <property type="term" value="F:G protein-coupled receptor activity"/>
    <property type="evidence" value="ECO:0007669"/>
    <property type="project" value="UniProtKB-KW"/>
</dbReference>
<keyword evidence="9 11" id="KW-0675">Receptor</keyword>
<accession>A0A4X2K9P8</accession>
<dbReference type="GO" id="GO:0005886">
    <property type="term" value="C:plasma membrane"/>
    <property type="evidence" value="ECO:0007669"/>
    <property type="project" value="UniProtKB-SubCell"/>
</dbReference>
<sequence>MLQTLVTEFLLLGLSDSADLQNFLFVIFVLIYSANVVGNVTIMLVIWTEQPLHTPMYFFISILSFIDIFYSSTTVPKMFTNFLAVAQAISRQGCLAQMFFFHFLGSTEAMLLTLMGFDRYLAIFSPLRYPLLMTRPLCLALTGLIWSIGFFHSLLHVVMMTRVIFCRGRRVQHFFCDIAPLLKLACSDVRINELLLFAVTGFLVLGCFTLTFLSYVLIVSAVLRINSSEGRQKAFSTCAAHLTVVVIHYGCAGFMYLRPRSRHTLSQDRVVAVLYTAVTPLLNPLIYTLRNKEVKAAIKRVVGRRLGSQGD</sequence>
<evidence type="ECO:0000256" key="7">
    <source>
        <dbReference type="ARBA" id="ARBA00023040"/>
    </source>
</evidence>
<dbReference type="FunFam" id="1.20.1070.10:FF:000001">
    <property type="entry name" value="Olfactory receptor"/>
    <property type="match status" value="1"/>
</dbReference>
<keyword evidence="10 11" id="KW-0807">Transducer</keyword>
<keyword evidence="7 11" id="KW-0297">G-protein coupled receptor</keyword>
<dbReference type="Proteomes" id="UP000314987">
    <property type="component" value="Unassembled WGS sequence"/>
</dbReference>
<evidence type="ECO:0000256" key="9">
    <source>
        <dbReference type="ARBA" id="ARBA00023170"/>
    </source>
</evidence>
<dbReference type="InterPro" id="IPR000725">
    <property type="entry name" value="Olfact_rcpt"/>
</dbReference>
<dbReference type="SMART" id="SM01381">
    <property type="entry name" value="7TM_GPCR_Srsx"/>
    <property type="match status" value="1"/>
</dbReference>
<feature type="transmembrane region" description="Helical" evidence="12">
    <location>
        <begin position="194"/>
        <end position="223"/>
    </location>
</feature>
<evidence type="ECO:0000256" key="8">
    <source>
        <dbReference type="ARBA" id="ARBA00023136"/>
    </source>
</evidence>
<evidence type="ECO:0000259" key="13">
    <source>
        <dbReference type="PROSITE" id="PS50262"/>
    </source>
</evidence>
<evidence type="ECO:0000313" key="15">
    <source>
        <dbReference type="Proteomes" id="UP000314987"/>
    </source>
</evidence>
<evidence type="ECO:0000256" key="12">
    <source>
        <dbReference type="RuleBase" id="RU363047"/>
    </source>
</evidence>
<keyword evidence="15" id="KW-1185">Reference proteome</keyword>
<reference evidence="14" key="2">
    <citation type="submission" date="2025-08" db="UniProtKB">
        <authorList>
            <consortium name="Ensembl"/>
        </authorList>
    </citation>
    <scope>IDENTIFICATION</scope>
</reference>
<dbReference type="Ensembl" id="ENSVURT00010006692.1">
    <property type="protein sequence ID" value="ENSVURP00010005920.1"/>
    <property type="gene ID" value="ENSVURG00010004588.1"/>
</dbReference>
<keyword evidence="8 12" id="KW-0472">Membrane</keyword>
<dbReference type="PROSITE" id="PS00237">
    <property type="entry name" value="G_PROTEIN_RECEP_F1_1"/>
    <property type="match status" value="1"/>
</dbReference>
<dbReference type="AlphaFoldDB" id="A0A4X2K9P8"/>
<feature type="transmembrane region" description="Helical" evidence="12">
    <location>
        <begin position="95"/>
        <end position="117"/>
    </location>
</feature>